<proteinExistence type="predicted"/>
<dbReference type="AlphaFoldDB" id="A0A922M771"/>
<feature type="compositionally biased region" description="Low complexity" evidence="1">
    <location>
        <begin position="35"/>
        <end position="52"/>
    </location>
</feature>
<feature type="compositionally biased region" description="Low complexity" evidence="1">
    <location>
        <begin position="1"/>
        <end position="10"/>
    </location>
</feature>
<feature type="region of interest" description="Disordered" evidence="1">
    <location>
        <begin position="1"/>
        <end position="88"/>
    </location>
</feature>
<sequence length="140" mass="14631">MLTRAAARRACPPPPASSLSSASPPPGSSLTVSEGTPAVAAASSSSDEYYSPPTTPPPTRRRGGRRPPAGLGPRGPSASDRVPAAGGSVQRMRWTQAINENVMRAYYGATEGRNNLIIIILIHAKGIRTLATLHNLITYS</sequence>
<protein>
    <submittedName>
        <fullName evidence="2">Uncharacterized protein</fullName>
    </submittedName>
</protein>
<dbReference type="Proteomes" id="UP000814243">
    <property type="component" value="Unassembled WGS sequence"/>
</dbReference>
<evidence type="ECO:0000313" key="2">
    <source>
        <dbReference type="EMBL" id="KAH9631102.1"/>
    </source>
</evidence>
<evidence type="ECO:0000313" key="3">
    <source>
        <dbReference type="Proteomes" id="UP000814243"/>
    </source>
</evidence>
<organism evidence="2 3">
    <name type="scientific">Spodoptera exigua</name>
    <name type="common">Beet armyworm</name>
    <name type="synonym">Noctua fulgens</name>
    <dbReference type="NCBI Taxonomy" id="7107"/>
    <lineage>
        <taxon>Eukaryota</taxon>
        <taxon>Metazoa</taxon>
        <taxon>Ecdysozoa</taxon>
        <taxon>Arthropoda</taxon>
        <taxon>Hexapoda</taxon>
        <taxon>Insecta</taxon>
        <taxon>Pterygota</taxon>
        <taxon>Neoptera</taxon>
        <taxon>Endopterygota</taxon>
        <taxon>Lepidoptera</taxon>
        <taxon>Glossata</taxon>
        <taxon>Ditrysia</taxon>
        <taxon>Noctuoidea</taxon>
        <taxon>Noctuidae</taxon>
        <taxon>Amphipyrinae</taxon>
        <taxon>Spodoptera</taxon>
    </lineage>
</organism>
<gene>
    <name evidence="2" type="ORF">HF086_000145</name>
</gene>
<dbReference type="EMBL" id="JACEFF010000779">
    <property type="protein sequence ID" value="KAH9631102.1"/>
    <property type="molecule type" value="Genomic_DNA"/>
</dbReference>
<feature type="compositionally biased region" description="Low complexity" evidence="1">
    <location>
        <begin position="66"/>
        <end position="78"/>
    </location>
</feature>
<name>A0A922M771_SPOEX</name>
<reference evidence="2" key="1">
    <citation type="journal article" date="2021" name="G3 (Bethesda)">
        <title>Genome and transcriptome analysis of the beet armyworm Spodoptera exigua reveals targets for pest control. .</title>
        <authorList>
            <person name="Simon S."/>
            <person name="Breeschoten T."/>
            <person name="Jansen H.J."/>
            <person name="Dirks R.P."/>
            <person name="Schranz M.E."/>
            <person name="Ros V.I.D."/>
        </authorList>
    </citation>
    <scope>NUCLEOTIDE SEQUENCE</scope>
    <source>
        <strain evidence="2">TB_SE_WUR_2020</strain>
    </source>
</reference>
<accession>A0A922M771</accession>
<comment type="caution">
    <text evidence="2">The sequence shown here is derived from an EMBL/GenBank/DDBJ whole genome shotgun (WGS) entry which is preliminary data.</text>
</comment>
<evidence type="ECO:0000256" key="1">
    <source>
        <dbReference type="SAM" id="MobiDB-lite"/>
    </source>
</evidence>